<accession>A0A835XVF0</accession>
<reference evidence="9" key="1">
    <citation type="journal article" date="2020" name="bioRxiv">
        <title>Comparative genomics of Chlamydomonas.</title>
        <authorList>
            <person name="Craig R.J."/>
            <person name="Hasan A.R."/>
            <person name="Ness R.W."/>
            <person name="Keightley P.D."/>
        </authorList>
    </citation>
    <scope>NUCLEOTIDE SEQUENCE</scope>
    <source>
        <strain evidence="9">CCAP 11/70</strain>
    </source>
</reference>
<dbReference type="InterPro" id="IPR036412">
    <property type="entry name" value="HAD-like_sf"/>
</dbReference>
<gene>
    <name evidence="9" type="ORF">HYH03_010926</name>
</gene>
<dbReference type="InterPro" id="IPR013328">
    <property type="entry name" value="6PGD_dom2"/>
</dbReference>
<dbReference type="FunFam" id="1.10.1040.10:FF:000004">
    <property type="entry name" value="Glycerol-3-phosphate dehydrogenase [NAD(+)]"/>
    <property type="match status" value="1"/>
</dbReference>
<dbReference type="NCBIfam" id="TIGR03376">
    <property type="entry name" value="glycerol3P_DH"/>
    <property type="match status" value="1"/>
</dbReference>
<evidence type="ECO:0000313" key="9">
    <source>
        <dbReference type="EMBL" id="KAG2490530.1"/>
    </source>
</evidence>
<comment type="catalytic activity">
    <reaction evidence="4 6">
        <text>sn-glycerol 3-phosphate + NAD(+) = dihydroxyacetone phosphate + NADH + H(+)</text>
        <dbReference type="Rhea" id="RHEA:11092"/>
        <dbReference type="ChEBI" id="CHEBI:15378"/>
        <dbReference type="ChEBI" id="CHEBI:57540"/>
        <dbReference type="ChEBI" id="CHEBI:57597"/>
        <dbReference type="ChEBI" id="CHEBI:57642"/>
        <dbReference type="ChEBI" id="CHEBI:57945"/>
        <dbReference type="EC" id="1.1.1.8"/>
    </reaction>
</comment>
<dbReference type="InterPro" id="IPR006109">
    <property type="entry name" value="G3P_DH_NAD-dep_C"/>
</dbReference>
<evidence type="ECO:0000256" key="4">
    <source>
        <dbReference type="ARBA" id="ARBA00048683"/>
    </source>
</evidence>
<dbReference type="PRINTS" id="PR00077">
    <property type="entry name" value="GPDHDRGNASE"/>
</dbReference>
<dbReference type="Pfam" id="PF07479">
    <property type="entry name" value="NAD_Gly3P_dh_C"/>
    <property type="match status" value="1"/>
</dbReference>
<dbReference type="InterPro" id="IPR017751">
    <property type="entry name" value="G3P_DH_NAD-dep_euk"/>
</dbReference>
<dbReference type="Gene3D" id="3.40.50.720">
    <property type="entry name" value="NAD(P)-binding Rossmann-like Domain"/>
    <property type="match status" value="1"/>
</dbReference>
<dbReference type="InterPro" id="IPR008927">
    <property type="entry name" value="6-PGluconate_DH-like_C_sf"/>
</dbReference>
<sequence length="603" mass="65225">MGCKEEVGVLSRNVQDGSMTPEAALEAKLGLIGCSPADVRCFLSTHPPPSRLLPGVEALVKTLQARGVAVYLVSGGFRELTLPLAAHLGIPKDRVFANRMNWQADDETGEATRLVGLDASELLAHAAGKRKAIARIRQKHPYHTVAFVGNSLSDMRAVEAPGGADVFIGFGGVEHREEVALATEWYVDGFRPLARGLARYKVAMIGSGAWACAAAHMMAQNTAQHDLADEFLTDVTMWVHDEDYKGRSLVQVINEEHENLKYFPGCRLGPNVVAEGSLEAAAADADLLIFCLPHQYMLGVCQQLMGKVKPGAAAISLIKGMRVQPEGPQLISQMVRRYLNIDCCVLMGANIATDIAKEELSEAVIGYQNLDHAERFKKLFERPYFRITLLPDPVGAEMCGTLKNIVALGAGMVDGLGMGPNTKATIIRQGLSEMREFSKALYPGVHDQTFLEGCGVGDLVATCAGGRNRLVACAWTKAQLEGNAKSFGTLEAEILKGQKLQGTLTSDEVQEIIKRRAWEKRFPLFTTINRIINGHLPPKYITNYIEGGAMEIPGTTSSEEDHLPACPVYNNIVSTNGANGNSNGNGHVLRWSPVNANPAETVV</sequence>
<dbReference type="GO" id="GO:0042803">
    <property type="term" value="F:protein homodimerization activity"/>
    <property type="evidence" value="ECO:0007669"/>
    <property type="project" value="InterPro"/>
</dbReference>
<dbReference type="InterPro" id="IPR011128">
    <property type="entry name" value="G3P_DH_NAD-dep_N"/>
</dbReference>
<dbReference type="PANTHER" id="PTHR11728:SF8">
    <property type="entry name" value="GLYCEROL-3-PHOSPHATE DEHYDROGENASE [NAD(+)]-RELATED"/>
    <property type="match status" value="1"/>
</dbReference>
<evidence type="ECO:0000256" key="2">
    <source>
        <dbReference type="ARBA" id="ARBA00023002"/>
    </source>
</evidence>
<dbReference type="InterPro" id="IPR006168">
    <property type="entry name" value="G3P_DH_NAD-dep"/>
</dbReference>
<evidence type="ECO:0000313" key="10">
    <source>
        <dbReference type="Proteomes" id="UP000612055"/>
    </source>
</evidence>
<dbReference type="EC" id="1.1.1.8" evidence="6"/>
<evidence type="ECO:0000256" key="5">
    <source>
        <dbReference type="RuleBase" id="RU000437"/>
    </source>
</evidence>
<dbReference type="Pfam" id="PF01210">
    <property type="entry name" value="NAD_Gly3P_dh_N"/>
    <property type="match status" value="1"/>
</dbReference>
<proteinExistence type="inferred from homology"/>
<evidence type="ECO:0000259" key="7">
    <source>
        <dbReference type="Pfam" id="PF01210"/>
    </source>
</evidence>
<dbReference type="Proteomes" id="UP000612055">
    <property type="component" value="Unassembled WGS sequence"/>
</dbReference>
<dbReference type="GO" id="GO:0046168">
    <property type="term" value="P:glycerol-3-phosphate catabolic process"/>
    <property type="evidence" value="ECO:0007669"/>
    <property type="project" value="UniProtKB-UniRule"/>
</dbReference>
<keyword evidence="2 5" id="KW-0560">Oxidoreductase</keyword>
<dbReference type="Gene3D" id="3.40.50.1000">
    <property type="entry name" value="HAD superfamily/HAD-like"/>
    <property type="match status" value="1"/>
</dbReference>
<protein>
    <recommendedName>
        <fullName evidence="6">Glycerol-3-phosphate dehydrogenase [NAD(+)]</fullName>
        <ecNumber evidence="6">1.1.1.8</ecNumber>
    </recommendedName>
</protein>
<organism evidence="9 10">
    <name type="scientific">Edaphochlamys debaryana</name>
    <dbReference type="NCBI Taxonomy" id="47281"/>
    <lineage>
        <taxon>Eukaryota</taxon>
        <taxon>Viridiplantae</taxon>
        <taxon>Chlorophyta</taxon>
        <taxon>core chlorophytes</taxon>
        <taxon>Chlorophyceae</taxon>
        <taxon>CS clade</taxon>
        <taxon>Chlamydomonadales</taxon>
        <taxon>Chlamydomonadales incertae sedis</taxon>
        <taxon>Edaphochlamys</taxon>
    </lineage>
</organism>
<dbReference type="GO" id="GO:0005975">
    <property type="term" value="P:carbohydrate metabolic process"/>
    <property type="evidence" value="ECO:0007669"/>
    <property type="project" value="InterPro"/>
</dbReference>
<comment type="caution">
    <text evidence="9">The sequence shown here is derived from an EMBL/GenBank/DDBJ whole genome shotgun (WGS) entry which is preliminary data.</text>
</comment>
<evidence type="ECO:0000256" key="6">
    <source>
        <dbReference type="RuleBase" id="RU361243"/>
    </source>
</evidence>
<feature type="domain" description="Glycerol-3-phosphate dehydrogenase NAD-dependent C-terminal" evidence="8">
    <location>
        <begin position="392"/>
        <end position="541"/>
    </location>
</feature>
<dbReference type="PANTHER" id="PTHR11728">
    <property type="entry name" value="GLYCEROL-3-PHOSPHATE DEHYDROGENASE"/>
    <property type="match status" value="1"/>
</dbReference>
<name>A0A835XVF0_9CHLO</name>
<dbReference type="Gene3D" id="1.10.1040.10">
    <property type="entry name" value="N-(1-d-carboxylethyl)-l-norvaline Dehydrogenase, domain 2"/>
    <property type="match status" value="1"/>
</dbReference>
<feature type="domain" description="Glycerol-3-phosphate dehydrogenase NAD-dependent N-terminal" evidence="7">
    <location>
        <begin position="201"/>
        <end position="371"/>
    </location>
</feature>
<dbReference type="SUPFAM" id="SSF51735">
    <property type="entry name" value="NAD(P)-binding Rossmann-fold domains"/>
    <property type="match status" value="1"/>
</dbReference>
<keyword evidence="10" id="KW-1185">Reference proteome</keyword>
<dbReference type="SUPFAM" id="SSF48179">
    <property type="entry name" value="6-phosphogluconate dehydrogenase C-terminal domain-like"/>
    <property type="match status" value="1"/>
</dbReference>
<evidence type="ECO:0000259" key="8">
    <source>
        <dbReference type="Pfam" id="PF07479"/>
    </source>
</evidence>
<dbReference type="GO" id="GO:0051287">
    <property type="term" value="F:NAD binding"/>
    <property type="evidence" value="ECO:0007669"/>
    <property type="project" value="UniProtKB-UniRule"/>
</dbReference>
<dbReference type="PROSITE" id="PS00957">
    <property type="entry name" value="NAD_G3PDH"/>
    <property type="match status" value="1"/>
</dbReference>
<dbReference type="Pfam" id="PF12710">
    <property type="entry name" value="HAD"/>
    <property type="match status" value="1"/>
</dbReference>
<keyword evidence="3 5" id="KW-0520">NAD</keyword>
<evidence type="ECO:0000256" key="1">
    <source>
        <dbReference type="ARBA" id="ARBA00011009"/>
    </source>
</evidence>
<comment type="similarity">
    <text evidence="1 5">Belongs to the NAD-dependent glycerol-3-phosphate dehydrogenase family.</text>
</comment>
<dbReference type="EMBL" id="JAEHOE010000060">
    <property type="protein sequence ID" value="KAG2490530.1"/>
    <property type="molecule type" value="Genomic_DNA"/>
</dbReference>
<dbReference type="GO" id="GO:0005829">
    <property type="term" value="C:cytosol"/>
    <property type="evidence" value="ECO:0007669"/>
    <property type="project" value="TreeGrafter"/>
</dbReference>
<dbReference type="GO" id="GO:0141152">
    <property type="term" value="F:glycerol-3-phosphate dehydrogenase (NAD+) activity"/>
    <property type="evidence" value="ECO:0007669"/>
    <property type="project" value="UniProtKB-UniRule"/>
</dbReference>
<dbReference type="InterPro" id="IPR023214">
    <property type="entry name" value="HAD_sf"/>
</dbReference>
<dbReference type="InterPro" id="IPR036291">
    <property type="entry name" value="NAD(P)-bd_dom_sf"/>
</dbReference>
<dbReference type="AlphaFoldDB" id="A0A835XVF0"/>
<dbReference type="SUPFAM" id="SSF56784">
    <property type="entry name" value="HAD-like"/>
    <property type="match status" value="1"/>
</dbReference>
<evidence type="ECO:0000256" key="3">
    <source>
        <dbReference type="ARBA" id="ARBA00023027"/>
    </source>
</evidence>
<dbReference type="OrthoDB" id="504756at2759"/>